<evidence type="ECO:0000313" key="5">
    <source>
        <dbReference type="Proteomes" id="UP000046095"/>
    </source>
</evidence>
<sequence>MANSQSIGNNSNNNTQNLYLTTIEQRTLIPTVIFQLLKYVEGFHSQNDEKFLLEQPAELKEKLQFNNSRRYIRLFKEGLSNYISLEKVLKDEFTDSQRVVENIKNIFMDHTPIDAEGNPIVGNGDECLKKMHDDIKERIARDPNFLSSQIDDLELDKFIIALLQYGVIECQILLNPNNYMECNDVIT</sequence>
<proteinExistence type="predicted"/>
<evidence type="ECO:0000313" key="7">
    <source>
        <dbReference type="Proteomes" id="UP000311674"/>
    </source>
</evidence>
<dbReference type="EMBL" id="CFFA01000015">
    <property type="protein sequence ID" value="CEX64991.1"/>
    <property type="molecule type" value="Genomic_DNA"/>
</dbReference>
<reference evidence="3 8" key="4">
    <citation type="submission" date="2019-07" db="EMBL/GenBank/DDBJ databases">
        <authorList>
            <person name="Mohale T."/>
        </authorList>
    </citation>
    <scope>NUCLEOTIDE SEQUENCE [LARGE SCALE GENOMIC DNA]</scope>
    <source>
        <strain evidence="3 8">NTPn 189</strain>
    </source>
</reference>
<dbReference type="Proteomes" id="UP000318940">
    <property type="component" value="Unassembled WGS sequence"/>
</dbReference>
<dbReference type="Proteomes" id="UP000048507">
    <property type="component" value="Unassembled WGS sequence"/>
</dbReference>
<dbReference type="EMBL" id="VMVH01000022">
    <property type="protein sequence ID" value="TVW28386.1"/>
    <property type="molecule type" value="Genomic_DNA"/>
</dbReference>
<dbReference type="EMBL" id="CRVC01000035">
    <property type="protein sequence ID" value="COR92895.1"/>
    <property type="molecule type" value="Genomic_DNA"/>
</dbReference>
<reference evidence="1 6" key="1">
    <citation type="submission" date="2015-03" db="EMBL/GenBank/DDBJ databases">
        <authorList>
            <consortium name="Pathogen Informatics"/>
            <person name="Murphy D."/>
        </authorList>
    </citation>
    <scope>NUCLEOTIDE SEQUENCE [LARGE SCALE GENOMIC DNA]</scope>
    <source>
        <strain evidence="1">SMRU51</strain>
        <strain evidence="6">type strain: N</strain>
    </source>
</reference>
<dbReference type="EMBL" id="CABBMN010000020">
    <property type="protein sequence ID" value="VSC34128.1"/>
    <property type="molecule type" value="Genomic_DNA"/>
</dbReference>
<dbReference type="Proteomes" id="UP000046095">
    <property type="component" value="Unassembled WGS sequence"/>
</dbReference>
<evidence type="ECO:0000313" key="3">
    <source>
        <dbReference type="EMBL" id="TVW28386.1"/>
    </source>
</evidence>
<gene>
    <name evidence="3" type="ORF">AZK02_02155</name>
    <name evidence="1" type="ORF">ERS019209_01330</name>
    <name evidence="2" type="ORF">ERS021218_02030</name>
    <name evidence="4" type="ORF">SAMEA3390019_02049</name>
</gene>
<organism evidence="3 8">
    <name type="scientific">Streptococcus pneumoniae</name>
    <dbReference type="NCBI Taxonomy" id="1313"/>
    <lineage>
        <taxon>Bacteria</taxon>
        <taxon>Bacillati</taxon>
        <taxon>Bacillota</taxon>
        <taxon>Bacilli</taxon>
        <taxon>Lactobacillales</taxon>
        <taxon>Streptococcaceae</taxon>
        <taxon>Streptococcus</taxon>
    </lineage>
</organism>
<name>A0A0T8SMT2_STREE</name>
<dbReference type="Proteomes" id="UP000311674">
    <property type="component" value="Unassembled WGS sequence"/>
</dbReference>
<evidence type="ECO:0000313" key="4">
    <source>
        <dbReference type="EMBL" id="VSC34128.1"/>
    </source>
</evidence>
<dbReference type="RefSeq" id="WP_016397606.1">
    <property type="nucleotide sequence ID" value="NZ_CFDZ01000060.1"/>
</dbReference>
<reference evidence="4 7" key="3">
    <citation type="submission" date="2019-04" db="EMBL/GenBank/DDBJ databases">
        <authorList>
            <consortium name="Pathogen Informatics"/>
        </authorList>
    </citation>
    <scope>NUCLEOTIDE SEQUENCE [LARGE SCALE GENOMIC DNA]</scope>
    <source>
        <strain evidence="4 7">GPSC148</strain>
    </source>
</reference>
<protein>
    <submittedName>
        <fullName evidence="3">Uncharacterized protein</fullName>
    </submittedName>
</protein>
<dbReference type="AlphaFoldDB" id="A0A0T8SMT2"/>
<evidence type="ECO:0000313" key="2">
    <source>
        <dbReference type="EMBL" id="COR92895.1"/>
    </source>
</evidence>
<evidence type="ECO:0000313" key="8">
    <source>
        <dbReference type="Proteomes" id="UP000318940"/>
    </source>
</evidence>
<accession>A0A0T8SMT2</accession>
<evidence type="ECO:0000313" key="6">
    <source>
        <dbReference type="Proteomes" id="UP000048507"/>
    </source>
</evidence>
<reference evidence="2 5" key="2">
    <citation type="submission" date="2015-03" db="EMBL/GenBank/DDBJ databases">
        <authorList>
            <person name="Murphy D."/>
        </authorList>
    </citation>
    <scope>NUCLEOTIDE SEQUENCE [LARGE SCALE GENOMIC DNA]</scope>
    <source>
        <strain evidence="2 5">SMRU1708</strain>
    </source>
</reference>
<evidence type="ECO:0000313" key="1">
    <source>
        <dbReference type="EMBL" id="CEX64991.1"/>
    </source>
</evidence>